<reference evidence="2" key="1">
    <citation type="submission" date="2019-10" db="EMBL/GenBank/DDBJ databases">
        <authorList>
            <person name="Nor Muhammad N."/>
        </authorList>
    </citation>
    <scope>NUCLEOTIDE SEQUENCE</scope>
</reference>
<dbReference type="EMBL" id="LR726336">
    <property type="protein sequence ID" value="VWO97473.1"/>
    <property type="molecule type" value="Genomic_DNA"/>
</dbReference>
<gene>
    <name evidence="2" type="primary">G4MS58</name>
</gene>
<sequence length="286" mass="33476">MDVKLLKIKSLDQLPTKYPPLTRAEIKEYEGHDGDFITAANYRIDFVWGWKTFNMNKEAREFTIRDLRSALDGGTYVDPLVPDAYRTTRLIARAIDGHMKHMRSKYREFTHEQTPEFLLKLKREKERKRCTTRKHTLYDKLQGGHMSGDEAVVEENSDKQTHPRKYHIIDAAWQSREFARSSRKLDEWNIEDWKHTLGDRQPGGNQPRQRIALQKPRVVKSSAPKGLWRNCYNSKWLKKLKPHVRAGLRIVDDDFDFTLPVYSTPPDLTGEDFGLSDTDSSDQEIE</sequence>
<feature type="region of interest" description="Disordered" evidence="1">
    <location>
        <begin position="267"/>
        <end position="286"/>
    </location>
</feature>
<evidence type="ECO:0000256" key="1">
    <source>
        <dbReference type="SAM" id="MobiDB-lite"/>
    </source>
</evidence>
<evidence type="ECO:0000313" key="2">
    <source>
        <dbReference type="EMBL" id="VWO97473.1"/>
    </source>
</evidence>
<protein>
    <submittedName>
        <fullName evidence="2">Alcohol dehydrogenase 1</fullName>
    </submittedName>
</protein>
<name>A0A5K1JYY4_9APHY</name>
<dbReference type="AlphaFoldDB" id="A0A5K1JYY4"/>
<accession>A0A5K1JYY4</accession>
<organism evidence="2">
    <name type="scientific">Ganoderma boninense</name>
    <dbReference type="NCBI Taxonomy" id="34458"/>
    <lineage>
        <taxon>Eukaryota</taxon>
        <taxon>Fungi</taxon>
        <taxon>Dikarya</taxon>
        <taxon>Basidiomycota</taxon>
        <taxon>Agaricomycotina</taxon>
        <taxon>Agaricomycetes</taxon>
        <taxon>Polyporales</taxon>
        <taxon>Polyporaceae</taxon>
        <taxon>Ganoderma</taxon>
    </lineage>
</organism>
<proteinExistence type="predicted"/>